<evidence type="ECO:0000313" key="1">
    <source>
        <dbReference type="EMBL" id="SDE76181.1"/>
    </source>
</evidence>
<organism evidence="1 2">
    <name type="scientific">Mucilaginibacter pineti</name>
    <dbReference type="NCBI Taxonomy" id="1391627"/>
    <lineage>
        <taxon>Bacteria</taxon>
        <taxon>Pseudomonadati</taxon>
        <taxon>Bacteroidota</taxon>
        <taxon>Sphingobacteriia</taxon>
        <taxon>Sphingobacteriales</taxon>
        <taxon>Sphingobacteriaceae</taxon>
        <taxon>Mucilaginibacter</taxon>
    </lineage>
</organism>
<accession>A0A1G7FJT8</accession>
<protein>
    <submittedName>
        <fullName evidence="1">Uncharacterized protein</fullName>
    </submittedName>
</protein>
<dbReference type="EMBL" id="FNAI01000009">
    <property type="protein sequence ID" value="SDE76181.1"/>
    <property type="molecule type" value="Genomic_DNA"/>
</dbReference>
<reference evidence="1 2" key="1">
    <citation type="submission" date="2016-10" db="EMBL/GenBank/DDBJ databases">
        <authorList>
            <person name="de Groot N.N."/>
        </authorList>
    </citation>
    <scope>NUCLEOTIDE SEQUENCE [LARGE SCALE GENOMIC DNA]</scope>
    <source>
        <strain evidence="1 2">47C3B</strain>
    </source>
</reference>
<proteinExistence type="predicted"/>
<evidence type="ECO:0000313" key="2">
    <source>
        <dbReference type="Proteomes" id="UP000199072"/>
    </source>
</evidence>
<keyword evidence="2" id="KW-1185">Reference proteome</keyword>
<dbReference type="AlphaFoldDB" id="A0A1G7FJT8"/>
<dbReference type="Proteomes" id="UP000199072">
    <property type="component" value="Unassembled WGS sequence"/>
</dbReference>
<sequence>MTKLANNFKLCRKWFKNRTGGLLKEKLKSASDRKISLSDTLFLLKLKYE</sequence>
<name>A0A1G7FJT8_9SPHI</name>
<gene>
    <name evidence="1" type="ORF">SAMN05216464_10990</name>
</gene>